<dbReference type="InterPro" id="IPR055411">
    <property type="entry name" value="LRR_FXL15/At3g58940/PEG3-like"/>
</dbReference>
<dbReference type="AlphaFoldDB" id="A0A328DZR7"/>
<dbReference type="InterPro" id="IPR053781">
    <property type="entry name" value="F-box_AtFBL13-like"/>
</dbReference>
<dbReference type="CDD" id="cd06222">
    <property type="entry name" value="RNase_H_like"/>
    <property type="match status" value="1"/>
</dbReference>
<proteinExistence type="predicted"/>
<name>A0A328DZR7_9ASTE</name>
<evidence type="ECO:0000313" key="3">
    <source>
        <dbReference type="Proteomes" id="UP000249390"/>
    </source>
</evidence>
<dbReference type="GO" id="GO:0003676">
    <property type="term" value="F:nucleic acid binding"/>
    <property type="evidence" value="ECO:0007669"/>
    <property type="project" value="InterPro"/>
</dbReference>
<dbReference type="Gene3D" id="3.30.420.10">
    <property type="entry name" value="Ribonuclease H-like superfamily/Ribonuclease H"/>
    <property type="match status" value="1"/>
</dbReference>
<dbReference type="PANTHER" id="PTHR31900">
    <property type="entry name" value="F-BOX/RNI SUPERFAMILY PROTEIN-RELATED"/>
    <property type="match status" value="1"/>
</dbReference>
<dbReference type="Pfam" id="PF13456">
    <property type="entry name" value="RVT_3"/>
    <property type="match status" value="1"/>
</dbReference>
<dbReference type="InterPro" id="IPR044730">
    <property type="entry name" value="RNase_H-like_dom_plant"/>
</dbReference>
<dbReference type="InterPro" id="IPR001810">
    <property type="entry name" value="F-box_dom"/>
</dbReference>
<dbReference type="SUPFAM" id="SSF52047">
    <property type="entry name" value="RNI-like"/>
    <property type="match status" value="1"/>
</dbReference>
<dbReference type="InterPro" id="IPR036397">
    <property type="entry name" value="RNaseH_sf"/>
</dbReference>
<dbReference type="InterPro" id="IPR050232">
    <property type="entry name" value="FBL13/AtMIF1-like"/>
</dbReference>
<dbReference type="PANTHER" id="PTHR31900:SF30">
    <property type="entry name" value="SUPERFAMILY PROTEIN, PUTATIVE-RELATED"/>
    <property type="match status" value="1"/>
</dbReference>
<dbReference type="SUPFAM" id="SSF81383">
    <property type="entry name" value="F-box domain"/>
    <property type="match status" value="1"/>
</dbReference>
<gene>
    <name evidence="2" type="ORF">DM860_010737</name>
</gene>
<accession>A0A328DZR7</accession>
<dbReference type="InterPro" id="IPR032675">
    <property type="entry name" value="LRR_dom_sf"/>
</dbReference>
<dbReference type="Gene3D" id="1.20.1280.50">
    <property type="match status" value="1"/>
</dbReference>
<dbReference type="Pfam" id="PF00646">
    <property type="entry name" value="F-box"/>
    <property type="match status" value="1"/>
</dbReference>
<dbReference type="InterPro" id="IPR002156">
    <property type="entry name" value="RNaseH_domain"/>
</dbReference>
<evidence type="ECO:0000259" key="1">
    <source>
        <dbReference type="PROSITE" id="PS50181"/>
    </source>
</evidence>
<dbReference type="Proteomes" id="UP000249390">
    <property type="component" value="Unassembled WGS sequence"/>
</dbReference>
<reference evidence="2 3" key="1">
    <citation type="submission" date="2018-06" db="EMBL/GenBank/DDBJ databases">
        <title>The Genome of Cuscuta australis (Dodder) Provides Insight into the Evolution of Plant Parasitism.</title>
        <authorList>
            <person name="Liu H."/>
        </authorList>
    </citation>
    <scope>NUCLEOTIDE SEQUENCE [LARGE SCALE GENOMIC DNA]</scope>
    <source>
        <strain evidence="3">cv. Yunnan</strain>
        <tissue evidence="2">Vines</tissue>
    </source>
</reference>
<dbReference type="EMBL" id="NQVE01000050">
    <property type="protein sequence ID" value="RAL51235.1"/>
    <property type="molecule type" value="Genomic_DNA"/>
</dbReference>
<dbReference type="Gene3D" id="3.80.10.10">
    <property type="entry name" value="Ribonuclease Inhibitor"/>
    <property type="match status" value="1"/>
</dbReference>
<dbReference type="SUPFAM" id="SSF53098">
    <property type="entry name" value="Ribonuclease H-like"/>
    <property type="match status" value="1"/>
</dbReference>
<dbReference type="InterPro" id="IPR012337">
    <property type="entry name" value="RNaseH-like_sf"/>
</dbReference>
<dbReference type="InterPro" id="IPR036047">
    <property type="entry name" value="F-box-like_dom_sf"/>
</dbReference>
<feature type="domain" description="F-box" evidence="1">
    <location>
        <begin position="38"/>
        <end position="86"/>
    </location>
</feature>
<protein>
    <recommendedName>
        <fullName evidence="1">F-box domain-containing protein</fullName>
    </recommendedName>
</protein>
<dbReference type="GO" id="GO:0004523">
    <property type="term" value="F:RNA-DNA hybrid ribonuclease activity"/>
    <property type="evidence" value="ECO:0007669"/>
    <property type="project" value="InterPro"/>
</dbReference>
<comment type="caution">
    <text evidence="2">The sequence shown here is derived from an EMBL/GenBank/DDBJ whole genome shotgun (WGS) entry which is preliminary data.</text>
</comment>
<evidence type="ECO:0000313" key="2">
    <source>
        <dbReference type="EMBL" id="RAL51235.1"/>
    </source>
</evidence>
<dbReference type="Pfam" id="PF24758">
    <property type="entry name" value="LRR_At5g56370"/>
    <property type="match status" value="1"/>
</dbReference>
<keyword evidence="3" id="KW-1185">Reference proteome</keyword>
<organism evidence="2 3">
    <name type="scientific">Cuscuta australis</name>
    <dbReference type="NCBI Taxonomy" id="267555"/>
    <lineage>
        <taxon>Eukaryota</taxon>
        <taxon>Viridiplantae</taxon>
        <taxon>Streptophyta</taxon>
        <taxon>Embryophyta</taxon>
        <taxon>Tracheophyta</taxon>
        <taxon>Spermatophyta</taxon>
        <taxon>Magnoliopsida</taxon>
        <taxon>eudicotyledons</taxon>
        <taxon>Gunneridae</taxon>
        <taxon>Pentapetalae</taxon>
        <taxon>asterids</taxon>
        <taxon>lamiids</taxon>
        <taxon>Solanales</taxon>
        <taxon>Convolvulaceae</taxon>
        <taxon>Cuscuteae</taxon>
        <taxon>Cuscuta</taxon>
        <taxon>Cuscuta subgen. Grammica</taxon>
        <taxon>Cuscuta sect. Cleistogrammica</taxon>
    </lineage>
</organism>
<dbReference type="PROSITE" id="PS50181">
    <property type="entry name" value="FBOX"/>
    <property type="match status" value="1"/>
</dbReference>
<sequence length="609" mass="69140">MELYLLSRQMALSFVNRDLGMQEEFSEKVEQCKVANCSNRLCDLPNELLLHILSFLEVKDAAQTSLSCKRWGQLWALVPDLHFKESDLSKRSLFLDFVERASALRGRLPMRAFSLNCEVEGAVVRVKKLIESVITSGVRDLSLVLSKYKREYLLPSSIFTCASLEMLCVESFCLLKLPSICLPKLKVLILRNVMFEDNETLEKLFSTPSLERLDYEEGSHGSIKSSSCARPCIRVTGPKLQHLSLNMFKRSRSTIEINGTPLKSFHYRGWFVDTHCVLEDTNQLIEAYLWSDDHIQDDNRDSCHAFKLLHLFSNVKELTLFSSLLLVESRRGIVPLFSNLIKLTLDWDFMISITGLWIMLRRSPRLQNLCFNKELHYQVNGSDDELLNPVPECFLTDLRTISVTLLCSERLHERLSMVREFLEKAMALTEMVIKVPQQYEGMQPYGNNGCQPQREGFPPEAAHCFFDAALFHASGLVGAGGVIFSSSKEFQAAFARRLWCPQDPLLAEAMACRETLSWLKSLGVQVAVIFSDCFRVVEAINDSGVSDCASYFGSLIDDCKALMASFESVLVSHVRRSLNVVAHTLARRVETQTGDWDFVPPDFLMSLLN</sequence>
<dbReference type="CDD" id="cd22160">
    <property type="entry name" value="F-box_AtFBL13-like"/>
    <property type="match status" value="1"/>
</dbReference>